<proteinExistence type="predicted"/>
<keyword evidence="2" id="KW-0408">Iron</keyword>
<comment type="caution">
    <text evidence="6">The sequence shown here is derived from an EMBL/GenBank/DDBJ whole genome shotgun (WGS) entry which is preliminary data.</text>
</comment>
<gene>
    <name evidence="6" type="ORF">SAMN05216246_10787</name>
</gene>
<evidence type="ECO:0000256" key="1">
    <source>
        <dbReference type="ARBA" id="ARBA00022723"/>
    </source>
</evidence>
<dbReference type="EMBL" id="FQYL01000007">
    <property type="protein sequence ID" value="SHI93308.1"/>
    <property type="molecule type" value="Genomic_DNA"/>
</dbReference>
<dbReference type="PROSITE" id="PS00198">
    <property type="entry name" value="4FE4S_FER_1"/>
    <property type="match status" value="1"/>
</dbReference>
<dbReference type="InterPro" id="IPR017896">
    <property type="entry name" value="4Fe4S_Fe-S-bd"/>
</dbReference>
<keyword evidence="7" id="KW-1185">Reference proteome</keyword>
<feature type="domain" description="4Fe-4S ferredoxin-type" evidence="5">
    <location>
        <begin position="224"/>
        <end position="253"/>
    </location>
</feature>
<feature type="domain" description="4Fe-4S ferredoxin-type" evidence="5">
    <location>
        <begin position="183"/>
        <end position="211"/>
    </location>
</feature>
<keyword evidence="3" id="KW-0411">Iron-sulfur</keyword>
<name>A0ABY1IBE9_9ACTO</name>
<evidence type="ECO:0000256" key="2">
    <source>
        <dbReference type="ARBA" id="ARBA00023004"/>
    </source>
</evidence>
<dbReference type="RefSeq" id="WP_073453019.1">
    <property type="nucleotide sequence ID" value="NZ_FQYL01000007.1"/>
</dbReference>
<evidence type="ECO:0000259" key="5">
    <source>
        <dbReference type="PROSITE" id="PS51379"/>
    </source>
</evidence>
<dbReference type="InterPro" id="IPR017900">
    <property type="entry name" value="4Fe4S_Fe_S_CS"/>
</dbReference>
<evidence type="ECO:0000313" key="7">
    <source>
        <dbReference type="Proteomes" id="UP000184390"/>
    </source>
</evidence>
<feature type="region of interest" description="Disordered" evidence="4">
    <location>
        <begin position="329"/>
        <end position="352"/>
    </location>
</feature>
<sequence>MADPTALLELLRSRDPYERVILVCAGLAPPRVGRHDLVVVWDECLGGGECRGGEPQDEDDAVDGASGAPVGRAGLAARLLHAGARRVEAVACPGGALIISLWARLTPGLVGPYTPGGRHPLRRGEVLRIDAMPLPRRSLLRLGNPPEPPPDGQAGALAALSGLEAEGRTRVDRDALAEISAAGRRLVARDCTSCGVCTAACPERALELILTPGDDEESGRASLRGLVHDLAACRSCGACVEACPVAALAPAGRVSLREAWADRHEVLEVQEVKACDHCGNPHPAREGGLCALCSARRRSPFRAELPAEALAQLPASVVAAIRRSRNPVEDSGEAAGLRSRGAGTGLGRRIPR</sequence>
<evidence type="ECO:0000256" key="4">
    <source>
        <dbReference type="SAM" id="MobiDB-lite"/>
    </source>
</evidence>
<keyword evidence="1" id="KW-0479">Metal-binding</keyword>
<dbReference type="PROSITE" id="PS51379">
    <property type="entry name" value="4FE4S_FER_2"/>
    <property type="match status" value="2"/>
</dbReference>
<dbReference type="Proteomes" id="UP000184390">
    <property type="component" value="Unassembled WGS sequence"/>
</dbReference>
<reference evidence="6 7" key="1">
    <citation type="submission" date="2016-11" db="EMBL/GenBank/DDBJ databases">
        <authorList>
            <person name="Varghese N."/>
            <person name="Submissions S."/>
        </authorList>
    </citation>
    <scope>NUCLEOTIDE SEQUENCE [LARGE SCALE GENOMIC DNA]</scope>
    <source>
        <strain evidence="6 7">PA</strain>
    </source>
</reference>
<dbReference type="Pfam" id="PF12838">
    <property type="entry name" value="Fer4_7"/>
    <property type="match status" value="1"/>
</dbReference>
<dbReference type="SUPFAM" id="SSF54862">
    <property type="entry name" value="4Fe-4S ferredoxins"/>
    <property type="match status" value="1"/>
</dbReference>
<dbReference type="Gene3D" id="3.30.70.3270">
    <property type="match status" value="1"/>
</dbReference>
<organism evidence="6 7">
    <name type="scientific">Actinomyces denticolens</name>
    <dbReference type="NCBI Taxonomy" id="52767"/>
    <lineage>
        <taxon>Bacteria</taxon>
        <taxon>Bacillati</taxon>
        <taxon>Actinomycetota</taxon>
        <taxon>Actinomycetes</taxon>
        <taxon>Actinomycetales</taxon>
        <taxon>Actinomycetaceae</taxon>
        <taxon>Actinomyces</taxon>
    </lineage>
</organism>
<accession>A0ABY1IBE9</accession>
<evidence type="ECO:0000256" key="3">
    <source>
        <dbReference type="ARBA" id="ARBA00023014"/>
    </source>
</evidence>
<evidence type="ECO:0000313" key="6">
    <source>
        <dbReference type="EMBL" id="SHI93308.1"/>
    </source>
</evidence>
<protein>
    <submittedName>
        <fullName evidence="6">4Fe-4S dicluster domain-containing protein</fullName>
    </submittedName>
</protein>